<protein>
    <submittedName>
        <fullName evidence="2">Cell division protein DedD</fullName>
    </submittedName>
</protein>
<dbReference type="Proteomes" id="UP000198371">
    <property type="component" value="Chromosome 1"/>
</dbReference>
<dbReference type="InterPro" id="IPR036680">
    <property type="entry name" value="SPOR-like_sf"/>
</dbReference>
<evidence type="ECO:0000259" key="1">
    <source>
        <dbReference type="PROSITE" id="PS51724"/>
    </source>
</evidence>
<dbReference type="RefSeq" id="WP_089071647.1">
    <property type="nucleotide sequence ID" value="NZ_CP022353.1"/>
</dbReference>
<dbReference type="GO" id="GO:0030428">
    <property type="term" value="C:cell septum"/>
    <property type="evidence" value="ECO:0007669"/>
    <property type="project" value="TreeGrafter"/>
</dbReference>
<dbReference type="Pfam" id="PF05036">
    <property type="entry name" value="SPOR"/>
    <property type="match status" value="1"/>
</dbReference>
<keyword evidence="2" id="KW-0132">Cell division</keyword>
<dbReference type="Gene3D" id="3.30.70.1070">
    <property type="entry name" value="Sporulation related repeat"/>
    <property type="match status" value="1"/>
</dbReference>
<dbReference type="AlphaFoldDB" id="A0AAU8WIJ3"/>
<dbReference type="GO" id="GO:0032506">
    <property type="term" value="P:cytokinetic process"/>
    <property type="evidence" value="ECO:0007669"/>
    <property type="project" value="TreeGrafter"/>
</dbReference>
<reference evidence="3" key="1">
    <citation type="journal article" date="2017" name="Genome Announc.">
        <title>Complete Genome Sequence of Vibrio sp. Strain 2521-89, a Close Relative of Vibrio cholerae Isolated from Lake Water in New Mexico, USA.</title>
        <authorList>
            <person name="Liang K."/>
            <person name="Orata F.D."/>
            <person name="Winkjer N.S."/>
            <person name="Rowe L.A."/>
            <person name="Tarr C.L."/>
            <person name="Boucher Y."/>
        </authorList>
    </citation>
    <scope>NUCLEOTIDE SEQUENCE [LARGE SCALE GENOMIC DNA]</scope>
    <source>
        <strain evidence="3">2521-89</strain>
    </source>
</reference>
<dbReference type="GO" id="GO:0042834">
    <property type="term" value="F:peptidoglycan binding"/>
    <property type="evidence" value="ECO:0007669"/>
    <property type="project" value="InterPro"/>
</dbReference>
<dbReference type="PANTHER" id="PTHR38687">
    <property type="entry name" value="CELL DIVISION PROTEIN DEDD-RELATED"/>
    <property type="match status" value="1"/>
</dbReference>
<keyword evidence="2" id="KW-0131">Cell cycle</keyword>
<gene>
    <name evidence="2" type="ORF">CEQ48_13900</name>
</gene>
<dbReference type="InterPro" id="IPR007730">
    <property type="entry name" value="SPOR-like_dom"/>
</dbReference>
<feature type="domain" description="SPOR" evidence="1">
    <location>
        <begin position="123"/>
        <end position="198"/>
    </location>
</feature>
<evidence type="ECO:0000313" key="3">
    <source>
        <dbReference type="Proteomes" id="UP000198371"/>
    </source>
</evidence>
<reference evidence="2 3" key="2">
    <citation type="submission" date="2017-06" db="EMBL/GenBank/DDBJ databases">
        <title>Complete genome sequence of Vibrio sp. 2521-89, a close relative of Vibrio cholerae isolated from lake water in New Mexico, USA.</title>
        <authorList>
            <person name="Liang K."/>
            <person name="Orata F.D."/>
            <person name="Winkjer N.S."/>
            <person name="Tarr C.L."/>
            <person name="Boucher Y."/>
        </authorList>
    </citation>
    <scope>NUCLEOTIDE SEQUENCE [LARGE SCALE GENOMIC DNA]</scope>
    <source>
        <strain evidence="2 3">2521-89</strain>
    </source>
</reference>
<evidence type="ECO:0000313" key="2">
    <source>
        <dbReference type="EMBL" id="ASK55819.1"/>
    </source>
</evidence>
<sequence>MASKFQSRLVGTIVLFAIGVIVLPDVLDGKKTHFKEEIASVPIKPEPEGEVEKFEVLDPVQDDIALPEAPVSVTQTGQDEQASSNNDSVALTTPPVMNNATPAKVAAEQPVPVTVTEVPETNEYQDSAWIIQLVALKNADNARNLVADLQKRGYQAHVKQENDFTRVIIGPDVSKSKLETQLVELEKITGAKGQLLKFKPLNP</sequence>
<proteinExistence type="predicted"/>
<dbReference type="SUPFAM" id="SSF110997">
    <property type="entry name" value="Sporulation related repeat"/>
    <property type="match status" value="1"/>
</dbReference>
<accession>A0AAU8WIJ3</accession>
<dbReference type="EMBL" id="CP022353">
    <property type="protein sequence ID" value="ASK55819.1"/>
    <property type="molecule type" value="Genomic_DNA"/>
</dbReference>
<organism evidence="2 3">
    <name type="scientific">Vibrio tarriae</name>
    <dbReference type="NCBI Taxonomy" id="2014742"/>
    <lineage>
        <taxon>Bacteria</taxon>
        <taxon>Pseudomonadati</taxon>
        <taxon>Pseudomonadota</taxon>
        <taxon>Gammaproteobacteria</taxon>
        <taxon>Vibrionales</taxon>
        <taxon>Vibrionaceae</taxon>
        <taxon>Vibrio</taxon>
    </lineage>
</organism>
<dbReference type="PROSITE" id="PS51724">
    <property type="entry name" value="SPOR"/>
    <property type="match status" value="1"/>
</dbReference>
<dbReference type="GO" id="GO:0032153">
    <property type="term" value="C:cell division site"/>
    <property type="evidence" value="ECO:0007669"/>
    <property type="project" value="TreeGrafter"/>
</dbReference>
<dbReference type="PANTHER" id="PTHR38687:SF1">
    <property type="entry name" value="CELL DIVISION PROTEIN DEDD"/>
    <property type="match status" value="1"/>
</dbReference>
<keyword evidence="3" id="KW-1185">Reference proteome</keyword>
<dbReference type="InterPro" id="IPR052521">
    <property type="entry name" value="Cell_div_SPOR-domain"/>
</dbReference>
<name>A0AAU8WIJ3_9VIBR</name>
<dbReference type="FunFam" id="3.30.70.1070:FF:000009">
    <property type="entry name" value="DedD protein"/>
    <property type="match status" value="1"/>
</dbReference>
<dbReference type="KEGG" id="vti:CEQ48_13900"/>